<name>A0A7V8FFT6_STEMA</name>
<sequence length="351" mass="36855">MNISRKTLHAGLALGVLALAVGGWLLLREGRYQRTNNAYVITDFTVVAPKVAGFVSEVAVDDNQPVKAGDVLARIDDRDYQVAVLAARADLANARAQQANAQAALAQQGSLIEQAQATLDVSRSELTLASADQQRYRALARDGAGTVQNAQQAQSKQAVANAHLQQGRAALSTARQRTDILSAGVQAAAAAVQRAEAALARAELDLSHTVLRAPIAGVVGRRAVRVGAYLTPGTPVAAVVPLQQAFVVANFQESQLTRMQPGQHVALDVDMFPGTPLRGHIDSIAPATGVTFAAIAPENATGNFTKVVQRIPVKIVLEPGQPLLQRLRAGMSVEARVDLDSTAGRARGEGA</sequence>
<dbReference type="SUPFAM" id="SSF111369">
    <property type="entry name" value="HlyD-like secretion proteins"/>
    <property type="match status" value="2"/>
</dbReference>
<keyword evidence="2" id="KW-0472">Membrane</keyword>
<dbReference type="Proteomes" id="UP000487117">
    <property type="component" value="Unassembled WGS sequence"/>
</dbReference>
<evidence type="ECO:0000256" key="1">
    <source>
        <dbReference type="ARBA" id="ARBA00009477"/>
    </source>
</evidence>
<feature type="domain" description="Multidrug resistance protein MdtA-like barrel-sandwich hybrid" evidence="3">
    <location>
        <begin position="47"/>
        <end position="240"/>
    </location>
</feature>
<dbReference type="PANTHER" id="PTHR30386:SF24">
    <property type="entry name" value="MULTIDRUG RESISTANCE EFFLUX PUMP"/>
    <property type="match status" value="1"/>
</dbReference>
<feature type="transmembrane region" description="Helical" evidence="2">
    <location>
        <begin position="7"/>
        <end position="27"/>
    </location>
</feature>
<evidence type="ECO:0000256" key="2">
    <source>
        <dbReference type="SAM" id="Phobius"/>
    </source>
</evidence>
<dbReference type="AlphaFoldDB" id="A0A7V8FFT6"/>
<keyword evidence="2" id="KW-0812">Transmembrane</keyword>
<evidence type="ECO:0000259" key="3">
    <source>
        <dbReference type="Pfam" id="PF25917"/>
    </source>
</evidence>
<dbReference type="Pfam" id="PF25917">
    <property type="entry name" value="BSH_RND"/>
    <property type="match status" value="1"/>
</dbReference>
<dbReference type="EMBL" id="WNDS01000003">
    <property type="protein sequence ID" value="KAF1014771.1"/>
    <property type="molecule type" value="Genomic_DNA"/>
</dbReference>
<protein>
    <submittedName>
        <fullName evidence="4">Multidrug export protein EmrA</fullName>
    </submittedName>
</protein>
<evidence type="ECO:0000313" key="5">
    <source>
        <dbReference type="Proteomes" id="UP000487117"/>
    </source>
</evidence>
<dbReference type="InterPro" id="IPR058625">
    <property type="entry name" value="MdtA-like_BSH"/>
</dbReference>
<dbReference type="Gene3D" id="2.40.50.100">
    <property type="match status" value="1"/>
</dbReference>
<gene>
    <name evidence="4" type="primary">emrA</name>
    <name evidence="4" type="ORF">GAK31_02258</name>
</gene>
<dbReference type="PANTHER" id="PTHR30386">
    <property type="entry name" value="MEMBRANE FUSION SUBUNIT OF EMRAB-TOLC MULTIDRUG EFFLUX PUMP"/>
    <property type="match status" value="1"/>
</dbReference>
<evidence type="ECO:0000313" key="4">
    <source>
        <dbReference type="EMBL" id="KAF1014771.1"/>
    </source>
</evidence>
<dbReference type="Gene3D" id="2.40.30.170">
    <property type="match status" value="1"/>
</dbReference>
<comment type="similarity">
    <text evidence="1">Belongs to the membrane fusion protein (MFP) (TC 8.A.1) family.</text>
</comment>
<organism evidence="4 5">
    <name type="scientific">Stenotrophomonas maltophilia</name>
    <name type="common">Pseudomonas maltophilia</name>
    <name type="synonym">Xanthomonas maltophilia</name>
    <dbReference type="NCBI Taxonomy" id="40324"/>
    <lineage>
        <taxon>Bacteria</taxon>
        <taxon>Pseudomonadati</taxon>
        <taxon>Pseudomonadota</taxon>
        <taxon>Gammaproteobacteria</taxon>
        <taxon>Lysobacterales</taxon>
        <taxon>Lysobacteraceae</taxon>
        <taxon>Stenotrophomonas</taxon>
        <taxon>Stenotrophomonas maltophilia group</taxon>
    </lineage>
</organism>
<dbReference type="InterPro" id="IPR050739">
    <property type="entry name" value="MFP"/>
</dbReference>
<dbReference type="Gene3D" id="1.10.287.470">
    <property type="entry name" value="Helix hairpin bin"/>
    <property type="match status" value="2"/>
</dbReference>
<comment type="caution">
    <text evidence="4">The sequence shown here is derived from an EMBL/GenBank/DDBJ whole genome shotgun (WGS) entry which is preliminary data.</text>
</comment>
<proteinExistence type="inferred from homology"/>
<keyword evidence="2" id="KW-1133">Transmembrane helix</keyword>
<accession>A0A7V8FFT6</accession>
<reference evidence="5" key="1">
    <citation type="journal article" date="2020" name="MBio">
        <title>Horizontal gene transfer to a defensive symbiont with a reduced genome amongst a multipartite beetle microbiome.</title>
        <authorList>
            <person name="Waterworth S.C."/>
            <person name="Florez L.V."/>
            <person name="Rees E.R."/>
            <person name="Hertweck C."/>
            <person name="Kaltenpoth M."/>
            <person name="Kwan J.C."/>
        </authorList>
    </citation>
    <scope>NUCLEOTIDE SEQUENCE [LARGE SCALE GENOMIC DNA]</scope>
</reference>